<sequence length="78" mass="8744">MLFNLIKNKKEQRQNLAIDYVKKSAADYLGYDVSDLDVKITTSKKQAEKDNLKILTFPGGSKQANKAFIQADGHASIR</sequence>
<keyword evidence="2" id="KW-1185">Reference proteome</keyword>
<dbReference type="STRING" id="1122170.GCA_000701265_00477"/>
<dbReference type="RefSeq" id="WP_031564869.1">
    <property type="nucleotide sequence ID" value="NZ_CAAAIS010000001.1"/>
</dbReference>
<gene>
    <name evidence="1" type="ORF">NCTC11532_02009</name>
</gene>
<name>A0A378LSX6_9GAMM</name>
<dbReference type="Proteomes" id="UP000255297">
    <property type="component" value="Unassembled WGS sequence"/>
</dbReference>
<evidence type="ECO:0000313" key="1">
    <source>
        <dbReference type="EMBL" id="STY29807.1"/>
    </source>
</evidence>
<dbReference type="OrthoDB" id="5654384at2"/>
<dbReference type="AlphaFoldDB" id="A0A378LSX6"/>
<accession>A0A378LSX6</accession>
<protein>
    <submittedName>
        <fullName evidence="1">Uncharacterized protein</fullName>
    </submittedName>
</protein>
<reference evidence="1 2" key="1">
    <citation type="submission" date="2018-06" db="EMBL/GenBank/DDBJ databases">
        <authorList>
            <consortium name="Pathogen Informatics"/>
            <person name="Doyle S."/>
        </authorList>
    </citation>
    <scope>NUCLEOTIDE SEQUENCE [LARGE SCALE GENOMIC DNA]</scope>
    <source>
        <strain evidence="1 2">NCTC11532</strain>
    </source>
</reference>
<proteinExistence type="predicted"/>
<dbReference type="EMBL" id="UGPB01000001">
    <property type="protein sequence ID" value="STY29807.1"/>
    <property type="molecule type" value="Genomic_DNA"/>
</dbReference>
<evidence type="ECO:0000313" key="2">
    <source>
        <dbReference type="Proteomes" id="UP000255297"/>
    </source>
</evidence>
<organism evidence="1 2">
    <name type="scientific">Legionella wadsworthii</name>
    <dbReference type="NCBI Taxonomy" id="28088"/>
    <lineage>
        <taxon>Bacteria</taxon>
        <taxon>Pseudomonadati</taxon>
        <taxon>Pseudomonadota</taxon>
        <taxon>Gammaproteobacteria</taxon>
        <taxon>Legionellales</taxon>
        <taxon>Legionellaceae</taxon>
        <taxon>Legionella</taxon>
    </lineage>
</organism>